<dbReference type="Pfam" id="PF00440">
    <property type="entry name" value="TetR_N"/>
    <property type="match status" value="1"/>
</dbReference>
<dbReference type="Pfam" id="PF13692">
    <property type="entry name" value="Glyco_trans_1_4"/>
    <property type="match status" value="1"/>
</dbReference>
<dbReference type="InterPro" id="IPR001647">
    <property type="entry name" value="HTH_TetR"/>
</dbReference>
<keyword evidence="5" id="KW-0808">Transferase</keyword>
<feature type="domain" description="HTH tetR-type" evidence="4">
    <location>
        <begin position="17"/>
        <end position="77"/>
    </location>
</feature>
<reference evidence="6" key="1">
    <citation type="submission" date="2018-05" db="EMBL/GenBank/DDBJ databases">
        <authorList>
            <person name="Li X."/>
        </authorList>
    </citation>
    <scope>NUCLEOTIDE SEQUENCE [LARGE SCALE GENOMIC DNA]</scope>
    <source>
        <strain evidence="6">YIM 73061</strain>
    </source>
</reference>
<dbReference type="AlphaFoldDB" id="A0A328AUW8"/>
<dbReference type="OrthoDB" id="9790710at2"/>
<dbReference type="SUPFAM" id="SSF46689">
    <property type="entry name" value="Homeodomain-like"/>
    <property type="match status" value="1"/>
</dbReference>
<dbReference type="Proteomes" id="UP000249725">
    <property type="component" value="Unassembled WGS sequence"/>
</dbReference>
<dbReference type="InterPro" id="IPR050194">
    <property type="entry name" value="Glycosyltransferase_grp1"/>
</dbReference>
<sequence length="481" mass="54040">MKPPSASSSTARDRQREETREQILRAVSRQLERGQMEDVSFAEVAKDAGLGERTVYRYFPTKEALLGAFWSWMQSQAVTPAEKAQTDRPALDRPRPARALPRIREAINAPRDVHRPMRILLATDAWEPQVNGVVRTLTRVVKELGEMGHTVEVIHPGQFKTFPLPTYSEIKVAIGVYEPVQERFKGFEPEAIHIATEGPIGLAARRICVEWKLPFTTSYHTRFPEYVSARLPLPLAAGYAYMKWFHKPSGRLMVATPTMRDELTQHGFRNISAWSRGVDTEVFHPRREDEPDIFEGLPRPIFLYVGRVAVEKNIEAFLGLDLPGTKVVVGPGPQFDELKAKYPKAVFTGAKSGADLSAAYQCADVFVFPSLTDTFGLVILEAMASGTPVAAYPAPGPIDIIPNSGAGVLAASATEGLREACLECLKLDRKAVRTFAERFSWRACAEDFVRNLQPYPEPEKTRFWRRLRRLARVRRRRPEAA</sequence>
<name>A0A328AUW8_9CAUL</name>
<evidence type="ECO:0000256" key="3">
    <source>
        <dbReference type="SAM" id="MobiDB-lite"/>
    </source>
</evidence>
<dbReference type="Gene3D" id="3.40.50.2000">
    <property type="entry name" value="Glycogen Phosphorylase B"/>
    <property type="match status" value="2"/>
</dbReference>
<evidence type="ECO:0000313" key="6">
    <source>
        <dbReference type="Proteomes" id="UP000249725"/>
    </source>
</evidence>
<keyword evidence="6" id="KW-1185">Reference proteome</keyword>
<dbReference type="GO" id="GO:0016757">
    <property type="term" value="F:glycosyltransferase activity"/>
    <property type="evidence" value="ECO:0007669"/>
    <property type="project" value="TreeGrafter"/>
</dbReference>
<evidence type="ECO:0000256" key="1">
    <source>
        <dbReference type="ARBA" id="ARBA00023125"/>
    </source>
</evidence>
<dbReference type="Gene3D" id="1.10.357.10">
    <property type="entry name" value="Tetracycline Repressor, domain 2"/>
    <property type="match status" value="1"/>
</dbReference>
<feature type="region of interest" description="Disordered" evidence="3">
    <location>
        <begin position="1"/>
        <end position="20"/>
    </location>
</feature>
<proteinExistence type="predicted"/>
<feature type="DNA-binding region" description="H-T-H motif" evidence="2">
    <location>
        <begin position="40"/>
        <end position="59"/>
    </location>
</feature>
<accession>A0A328AUW8</accession>
<dbReference type="SUPFAM" id="SSF53756">
    <property type="entry name" value="UDP-Glycosyltransferase/glycogen phosphorylase"/>
    <property type="match status" value="1"/>
</dbReference>
<dbReference type="PANTHER" id="PTHR45947">
    <property type="entry name" value="SULFOQUINOVOSYL TRANSFERASE SQD2"/>
    <property type="match status" value="1"/>
</dbReference>
<evidence type="ECO:0000313" key="5">
    <source>
        <dbReference type="EMBL" id="RAK57496.1"/>
    </source>
</evidence>
<dbReference type="GO" id="GO:0003677">
    <property type="term" value="F:DNA binding"/>
    <property type="evidence" value="ECO:0007669"/>
    <property type="project" value="UniProtKB-UniRule"/>
</dbReference>
<keyword evidence="1 2" id="KW-0238">DNA-binding</keyword>
<dbReference type="PANTHER" id="PTHR45947:SF3">
    <property type="entry name" value="SULFOQUINOVOSYL TRANSFERASE SQD2"/>
    <property type="match status" value="1"/>
</dbReference>
<comment type="caution">
    <text evidence="5">The sequence shown here is derived from an EMBL/GenBank/DDBJ whole genome shotgun (WGS) entry which is preliminary data.</text>
</comment>
<evidence type="ECO:0000256" key="2">
    <source>
        <dbReference type="PROSITE-ProRule" id="PRU00335"/>
    </source>
</evidence>
<dbReference type="InterPro" id="IPR009057">
    <property type="entry name" value="Homeodomain-like_sf"/>
</dbReference>
<organism evidence="5 6">
    <name type="scientific">Phenylobacterium deserti</name>
    <dbReference type="NCBI Taxonomy" id="1914756"/>
    <lineage>
        <taxon>Bacteria</taxon>
        <taxon>Pseudomonadati</taxon>
        <taxon>Pseudomonadota</taxon>
        <taxon>Alphaproteobacteria</taxon>
        <taxon>Caulobacterales</taxon>
        <taxon>Caulobacteraceae</taxon>
        <taxon>Phenylobacterium</taxon>
    </lineage>
</organism>
<gene>
    <name evidence="5" type="ORF">DJ018_06035</name>
</gene>
<dbReference type="Pfam" id="PF13439">
    <property type="entry name" value="Glyco_transf_4"/>
    <property type="match status" value="1"/>
</dbReference>
<dbReference type="EMBL" id="QFYR01000001">
    <property type="protein sequence ID" value="RAK57496.1"/>
    <property type="molecule type" value="Genomic_DNA"/>
</dbReference>
<evidence type="ECO:0000259" key="4">
    <source>
        <dbReference type="PROSITE" id="PS50977"/>
    </source>
</evidence>
<feature type="compositionally biased region" description="Basic and acidic residues" evidence="3">
    <location>
        <begin position="11"/>
        <end position="20"/>
    </location>
</feature>
<protein>
    <submittedName>
        <fullName evidence="5">Glycosyltransferase family 1 protein</fullName>
    </submittedName>
</protein>
<dbReference type="PROSITE" id="PS50977">
    <property type="entry name" value="HTH_TETR_2"/>
    <property type="match status" value="1"/>
</dbReference>
<dbReference type="InterPro" id="IPR028098">
    <property type="entry name" value="Glyco_trans_4-like_N"/>
</dbReference>
<dbReference type="CDD" id="cd03814">
    <property type="entry name" value="GT4-like"/>
    <property type="match status" value="1"/>
</dbReference>
<feature type="compositionally biased region" description="Polar residues" evidence="3">
    <location>
        <begin position="1"/>
        <end position="10"/>
    </location>
</feature>